<proteinExistence type="inferred from homology"/>
<dbReference type="SUPFAM" id="SSF54843">
    <property type="entry name" value="Ribosomal protein L22"/>
    <property type="match status" value="1"/>
</dbReference>
<dbReference type="PANTHER" id="PTHR13501">
    <property type="entry name" value="CHLOROPLAST 50S RIBOSOMAL PROTEIN L22-RELATED"/>
    <property type="match status" value="1"/>
</dbReference>
<dbReference type="PROSITE" id="PS00464">
    <property type="entry name" value="RIBOSOMAL_L22"/>
    <property type="match status" value="1"/>
</dbReference>
<dbReference type="HAMAP" id="MF_01331_B">
    <property type="entry name" value="Ribosomal_uL22_B"/>
    <property type="match status" value="1"/>
</dbReference>
<evidence type="ECO:0000256" key="7">
    <source>
        <dbReference type="HAMAP-Rule" id="MF_01331"/>
    </source>
</evidence>
<dbReference type="InterPro" id="IPR018260">
    <property type="entry name" value="Ribosomal_uL22_CS"/>
</dbReference>
<protein>
    <recommendedName>
        <fullName evidence="6 7">Large ribosomal subunit protein uL22</fullName>
    </recommendedName>
</protein>
<evidence type="ECO:0000313" key="12">
    <source>
        <dbReference type="Proteomes" id="UP000033996"/>
    </source>
</evidence>
<dbReference type="InterPro" id="IPR036394">
    <property type="entry name" value="Ribosomal_uL22_sf"/>
</dbReference>
<evidence type="ECO:0000256" key="5">
    <source>
        <dbReference type="ARBA" id="ARBA00023274"/>
    </source>
</evidence>
<dbReference type="GO" id="GO:0022625">
    <property type="term" value="C:cytosolic large ribosomal subunit"/>
    <property type="evidence" value="ECO:0007669"/>
    <property type="project" value="TreeGrafter"/>
</dbReference>
<accession>A0A837HP97</accession>
<dbReference type="InterPro" id="IPR001063">
    <property type="entry name" value="Ribosomal_uL22"/>
</dbReference>
<evidence type="ECO:0000256" key="4">
    <source>
        <dbReference type="ARBA" id="ARBA00022980"/>
    </source>
</evidence>
<dbReference type="EMBL" id="LBWL01000027">
    <property type="protein sequence ID" value="KKR07330.1"/>
    <property type="molecule type" value="Genomic_DNA"/>
</dbReference>
<evidence type="ECO:0000256" key="10">
    <source>
        <dbReference type="RuleBase" id="RU004008"/>
    </source>
</evidence>
<dbReference type="PANTHER" id="PTHR13501:SF8">
    <property type="entry name" value="LARGE RIBOSOMAL SUBUNIT PROTEIN UL22M"/>
    <property type="match status" value="1"/>
</dbReference>
<dbReference type="Gene3D" id="3.90.470.10">
    <property type="entry name" value="Ribosomal protein L22/L17"/>
    <property type="match status" value="1"/>
</dbReference>
<gene>
    <name evidence="7" type="primary">rplV</name>
    <name evidence="11" type="ORF">UT35_C0027G0006</name>
</gene>
<dbReference type="GO" id="GO:0006412">
    <property type="term" value="P:translation"/>
    <property type="evidence" value="ECO:0007669"/>
    <property type="project" value="UniProtKB-UniRule"/>
</dbReference>
<dbReference type="AlphaFoldDB" id="A0A837HP97"/>
<organism evidence="11 12">
    <name type="scientific">Candidatus Yanofskybacteria bacterium GW2011_GWD1_39_16</name>
    <dbReference type="NCBI Taxonomy" id="1619030"/>
    <lineage>
        <taxon>Bacteria</taxon>
        <taxon>Candidatus Yanofskyibacteriota</taxon>
    </lineage>
</organism>
<dbReference type="GO" id="GO:0019843">
    <property type="term" value="F:rRNA binding"/>
    <property type="evidence" value="ECO:0007669"/>
    <property type="project" value="UniProtKB-UniRule"/>
</dbReference>
<keyword evidence="4 7" id="KW-0689">Ribosomal protein</keyword>
<comment type="similarity">
    <text evidence="1 7 8">Belongs to the universal ribosomal protein uL22 family.</text>
</comment>
<comment type="caution">
    <text evidence="11">The sequence shown here is derived from an EMBL/GenBank/DDBJ whole genome shotgun (WGS) entry which is preliminary data.</text>
</comment>
<evidence type="ECO:0000256" key="1">
    <source>
        <dbReference type="ARBA" id="ARBA00009451"/>
    </source>
</evidence>
<dbReference type="NCBIfam" id="TIGR01044">
    <property type="entry name" value="rplV_bact"/>
    <property type="match status" value="1"/>
</dbReference>
<dbReference type="InterPro" id="IPR005727">
    <property type="entry name" value="Ribosomal_uL22_bac/chlpt-type"/>
</dbReference>
<dbReference type="GO" id="GO:0003735">
    <property type="term" value="F:structural constituent of ribosome"/>
    <property type="evidence" value="ECO:0007669"/>
    <property type="project" value="InterPro"/>
</dbReference>
<comment type="subunit">
    <text evidence="7 9">Part of the 50S ribosomal subunit.</text>
</comment>
<comment type="function">
    <text evidence="7">The globular domain of the protein is located near the polypeptide exit tunnel on the outside of the subunit, while an extended beta-hairpin is found that lines the wall of the exit tunnel in the center of the 70S ribosome.</text>
</comment>
<reference evidence="11 12" key="1">
    <citation type="journal article" date="2015" name="Nature">
        <title>rRNA introns, odd ribosomes, and small enigmatic genomes across a large radiation of phyla.</title>
        <authorList>
            <person name="Brown C.T."/>
            <person name="Hug L.A."/>
            <person name="Thomas B.C."/>
            <person name="Sharon I."/>
            <person name="Castelle C.J."/>
            <person name="Singh A."/>
            <person name="Wilkins M.J."/>
            <person name="Williams K.H."/>
            <person name="Banfield J.F."/>
        </authorList>
    </citation>
    <scope>NUCLEOTIDE SEQUENCE [LARGE SCALE GENOMIC DNA]</scope>
</reference>
<keyword evidence="2 7" id="KW-0699">rRNA-binding</keyword>
<evidence type="ECO:0000256" key="8">
    <source>
        <dbReference type="RuleBase" id="RU004005"/>
    </source>
</evidence>
<evidence type="ECO:0000256" key="9">
    <source>
        <dbReference type="RuleBase" id="RU004006"/>
    </source>
</evidence>
<dbReference type="Proteomes" id="UP000033996">
    <property type="component" value="Unassembled WGS sequence"/>
</dbReference>
<comment type="function">
    <text evidence="7 10">This protein binds specifically to 23S rRNA; its binding is stimulated by other ribosomal proteins, e.g., L4, L17, and L20. It is important during the early stages of 50S assembly. It makes multiple contacts with different domains of the 23S rRNA in the assembled 50S subunit and ribosome.</text>
</comment>
<evidence type="ECO:0000256" key="2">
    <source>
        <dbReference type="ARBA" id="ARBA00022730"/>
    </source>
</evidence>
<sequence length="165" mass="18928">MEVKSKTNNLRLAPRKVRAVVNLIRGKGVNEALDQLEFLIRRPSSPVIKLVKSAIANAENNFHLVRENLFIKEIKVDEGVKLKRFMPRGFGRASTIQKKTSHITLVLDERVAGLKRSEVDKQKKDKILKTDKINNEDKKPEIKKEIGQKSVNKGFVKKMFQRKSI</sequence>
<dbReference type="InterPro" id="IPR047867">
    <property type="entry name" value="Ribosomal_uL22_bac/org-type"/>
</dbReference>
<evidence type="ECO:0000256" key="6">
    <source>
        <dbReference type="ARBA" id="ARBA00035207"/>
    </source>
</evidence>
<keyword evidence="3 7" id="KW-0694">RNA-binding</keyword>
<name>A0A837HP97_9BACT</name>
<evidence type="ECO:0000256" key="3">
    <source>
        <dbReference type="ARBA" id="ARBA00022884"/>
    </source>
</evidence>
<keyword evidence="5 7" id="KW-0687">Ribonucleoprotein</keyword>
<dbReference type="CDD" id="cd00336">
    <property type="entry name" value="Ribosomal_L22"/>
    <property type="match status" value="1"/>
</dbReference>
<dbReference type="Pfam" id="PF00237">
    <property type="entry name" value="Ribosomal_L22"/>
    <property type="match status" value="1"/>
</dbReference>
<evidence type="ECO:0000313" key="11">
    <source>
        <dbReference type="EMBL" id="KKR07330.1"/>
    </source>
</evidence>